<evidence type="ECO:0000259" key="10">
    <source>
        <dbReference type="Pfam" id="PF23389"/>
    </source>
</evidence>
<dbReference type="InterPro" id="IPR057855">
    <property type="entry name" value="Beta-prop_WDR19_1st"/>
</dbReference>
<evidence type="ECO:0000256" key="3">
    <source>
        <dbReference type="ARBA" id="ARBA00022737"/>
    </source>
</evidence>
<dbReference type="GO" id="GO:0005929">
    <property type="term" value="C:cilium"/>
    <property type="evidence" value="ECO:0007669"/>
    <property type="project" value="UniProtKB-SubCell"/>
</dbReference>
<feature type="domain" description="IFT80/172/WDR35 TPR" evidence="9">
    <location>
        <begin position="712"/>
        <end position="804"/>
    </location>
</feature>
<dbReference type="Gene3D" id="2.130.10.10">
    <property type="entry name" value="YVTN repeat-like/Quinoprotein amine dehydrogenase"/>
    <property type="match status" value="2"/>
</dbReference>
<dbReference type="InterPro" id="IPR001680">
    <property type="entry name" value="WD40_rpt"/>
</dbReference>
<sequence length="1387" mass="153916">MKRLFKLASKYHGQGAVVFQWQSRGHFLATAGKNGLVHIFNRQGEEYDEIGLDMTSPVLALEWDPEGSTLAILQQGSSVVTLWDLGTRATHSLDANLNNATFIKWSATGEQLAIGTQKGNLVLYSKATRKLVPVLGKHSKRILCGAWNQEGKLVLGSEDRMVTVSTLKGDTIEQRELILTPVDIKFGRKRSTHAQDAEQLIAISIVRSIILLDLGDPANPIELTFQTHYGTIVFFEWYSEGMVMIAFSEGYFIGISTKINEVGEEVFSSRFFTERIYSAAYSPALNRAALSGDSGIKIVSMSKDDEYKEVVGDAIKLADAEENEASLMSFTVDGQILTVATQGGTIQNFLARMPMIYDHYNNYVAYLSSLQELSVVDVLGRDPPIHIAVSIEPSFVTIGPRHVAVGMNNRVWYYRCDGTANDSLVNEQQYLGRVTAVKLSRDYAGVLCDGKASLHLIEPGAGTNVDLQEEQGKIFSSSSGGRDERNNEISSIAITKDFFIYATSNGTGAIHFFYLAEWKFLEGCSYRHDDGVGILQIVPNRDGTRVLFMDSHHRGYLLVAPTREAIFVPSIPSTATRMLWDTTDPTVFIVLQDSEFSLFQYTDITVNGPEVSQLGFMEIHNDGNFITSPQNTRVPPDLVPILICDGIVTCHHVSGKLTSLTSSTHDQLQKASARSTVPSAETEKSIFRQNLSLLRMEAAWKLALSIDSRDYWLALACRSMQILDIAMAKRAYRQIGDSGMVLGLNRIESIEEKNLLAGHVLLLFGEYGEARRLFLSSSDPMAALQMQRNLLQWDQALKLADSLATELVPELSVSYATQLEFREEFEGALKMYEHATNVTDELGKPVSCSEKLRKQSVAGIARCTFRLGDLRRGMKLVSELGDVALCRECAMILEAMKQSGDAAVLYEKAGLYEKAAQIYIQMKNLAKAAPLMSKVKTPKIHAQFGRAKEAAGEFSAASDAYEAAWDMDNVVRIQLENLHNPEKAFSIVRDTKSSEGALAVAKYCSESGNYKCAIEFLLMANKEEDAFQLALAHNEVDSFTHLLGEIISIERAAKVAQYHEQSHAPARAAEFYQICGNYNKALRLFLQCGDSELSKAIDVVGKARNDMLTHTMIDYLMGENDGIPKDPNFIFRLYMALGNYAQAAKTAVIISRQEQELGNYKVAHDVLVETHRQLEAHKIHVSQDLRNALMLLHSYILVKKLVKRGDHMAAARMLVRVAKDISKFPTHVANILISAVIECQRAGLRAYSYDYATTLMKPEYRNTIDKEIKRKIEAIVRRPNKEQAPDPTTPCPYCTNELAEADLDCPHCKNWIPYCIVTGYHMVKDDWTQCPKCAFPALFSHLTAHLATDPTCPMCEQPLEVPDVARTPESDVKLGEQVAAGAGGPGP</sequence>
<dbReference type="Pfam" id="PF23389">
    <property type="entry name" value="Beta-prop_WDR19_1st"/>
    <property type="match status" value="1"/>
</dbReference>
<evidence type="ECO:0000256" key="1">
    <source>
        <dbReference type="ARBA" id="ARBA00004138"/>
    </source>
</evidence>
<feature type="domain" description="WDR19 first beta-propeller" evidence="10">
    <location>
        <begin position="17"/>
        <end position="344"/>
    </location>
</feature>
<dbReference type="InterPro" id="IPR040379">
    <property type="entry name" value="WDR19/dyf-2"/>
</dbReference>
<dbReference type="InterPro" id="IPR039468">
    <property type="entry name" value="WDR19_WD40_rpt"/>
</dbReference>
<dbReference type="eggNOG" id="KOG2247">
    <property type="taxonomic scope" value="Eukaryota"/>
</dbReference>
<keyword evidence="4" id="KW-0802">TPR repeat</keyword>
<dbReference type="HOGENOM" id="CLU_003002_2_0_1"/>
<evidence type="ECO:0000256" key="4">
    <source>
        <dbReference type="ARBA" id="ARBA00022803"/>
    </source>
</evidence>
<dbReference type="OMA" id="NDMLTHT"/>
<reference evidence="13" key="2">
    <citation type="submission" date="2010-04" db="EMBL/GenBank/DDBJ databases">
        <authorList>
            <person name="Buell R."/>
            <person name="Hamilton J."/>
            <person name="Hostetler J."/>
        </authorList>
    </citation>
    <scope>NUCLEOTIDE SEQUENCE [LARGE SCALE GENOMIC DNA]</scope>
    <source>
        <strain evidence="13">DAOM:BR144</strain>
    </source>
</reference>
<evidence type="ECO:0000259" key="9">
    <source>
        <dbReference type="Pfam" id="PF23387"/>
    </source>
</evidence>
<dbReference type="GO" id="GO:0030991">
    <property type="term" value="C:intraciliary transport particle A"/>
    <property type="evidence" value="ECO:0007669"/>
    <property type="project" value="TreeGrafter"/>
</dbReference>
<dbReference type="SUPFAM" id="SSF69322">
    <property type="entry name" value="Tricorn protease domain 2"/>
    <property type="match status" value="1"/>
</dbReference>
<keyword evidence="13" id="KW-1185">Reference proteome</keyword>
<dbReference type="GO" id="GO:0060271">
    <property type="term" value="P:cilium assembly"/>
    <property type="evidence" value="ECO:0007669"/>
    <property type="project" value="TreeGrafter"/>
</dbReference>
<dbReference type="Pfam" id="PF15911">
    <property type="entry name" value="Beta-prop_WDR19_2nd"/>
    <property type="match status" value="1"/>
</dbReference>
<dbReference type="STRING" id="431595.K3W6I9"/>
<dbReference type="InterPro" id="IPR056157">
    <property type="entry name" value="TPR_IFT80_172_dom"/>
</dbReference>
<keyword evidence="3" id="KW-0677">Repeat</keyword>
<dbReference type="Pfam" id="PF23146">
    <property type="entry name" value="Zf_IFT144_1st"/>
    <property type="match status" value="1"/>
</dbReference>
<evidence type="ECO:0000256" key="5">
    <source>
        <dbReference type="ARBA" id="ARBA00023069"/>
    </source>
</evidence>
<dbReference type="InterPro" id="IPR056168">
    <property type="entry name" value="TPR_IF140/IFT172/WDR19"/>
</dbReference>
<dbReference type="EnsemblProtists" id="PYU1_T000580">
    <property type="protein sequence ID" value="PYU1_T000580"/>
    <property type="gene ID" value="PYU1_G000580"/>
</dbReference>
<protein>
    <recommendedName>
        <fullName evidence="14">Anaphase-promoting complex subunit 4 WD40 domain-containing protein</fullName>
    </recommendedName>
</protein>
<keyword evidence="6" id="KW-0966">Cell projection</keyword>
<proteinExistence type="predicted"/>
<evidence type="ECO:0000313" key="12">
    <source>
        <dbReference type="EnsemblProtists" id="PYU1_T000580"/>
    </source>
</evidence>
<organism evidence="12 13">
    <name type="scientific">Globisporangium ultimum (strain ATCC 200006 / CBS 805.95 / DAOM BR144)</name>
    <name type="common">Pythium ultimum</name>
    <dbReference type="NCBI Taxonomy" id="431595"/>
    <lineage>
        <taxon>Eukaryota</taxon>
        <taxon>Sar</taxon>
        <taxon>Stramenopiles</taxon>
        <taxon>Oomycota</taxon>
        <taxon>Peronosporomycetes</taxon>
        <taxon>Pythiales</taxon>
        <taxon>Pythiaceae</taxon>
        <taxon>Globisporangium</taxon>
    </lineage>
</organism>
<feature type="region of interest" description="Disordered" evidence="7">
    <location>
        <begin position="1366"/>
        <end position="1387"/>
    </location>
</feature>
<keyword evidence="5" id="KW-0969">Cilium</keyword>
<evidence type="ECO:0000259" key="11">
    <source>
        <dbReference type="Pfam" id="PF24762"/>
    </source>
</evidence>
<dbReference type="PANTHER" id="PTHR14920:SF0">
    <property type="entry name" value="WD REPEAT DOMAIN 19"/>
    <property type="match status" value="1"/>
</dbReference>
<dbReference type="SUPFAM" id="SSF50969">
    <property type="entry name" value="YVTN repeat-like/Quinoprotein amine dehydrogenase"/>
    <property type="match status" value="1"/>
</dbReference>
<dbReference type="InterPro" id="IPR015943">
    <property type="entry name" value="WD40/YVTN_repeat-like_dom_sf"/>
</dbReference>
<evidence type="ECO:0000313" key="13">
    <source>
        <dbReference type="Proteomes" id="UP000019132"/>
    </source>
</evidence>
<reference evidence="12" key="3">
    <citation type="submission" date="2015-02" db="UniProtKB">
        <authorList>
            <consortium name="EnsemblProtists"/>
        </authorList>
    </citation>
    <scope>IDENTIFICATION</scope>
    <source>
        <strain evidence="12">DAOM BR144</strain>
    </source>
</reference>
<dbReference type="PANTHER" id="PTHR14920">
    <property type="entry name" value="OSMOTIC AVOIDANCE ABNORMAL PROTEIN 1/WD REPEAT MEMBRANE PROTEIN"/>
    <property type="match status" value="1"/>
</dbReference>
<dbReference type="Pfam" id="PF23387">
    <property type="entry name" value="TPR_IFT80_172"/>
    <property type="match status" value="1"/>
</dbReference>
<dbReference type="Proteomes" id="UP000019132">
    <property type="component" value="Unassembled WGS sequence"/>
</dbReference>
<reference evidence="13" key="1">
    <citation type="journal article" date="2010" name="Genome Biol.">
        <title>Genome sequence of the necrotrophic plant pathogen Pythium ultimum reveals original pathogenicity mechanisms and effector repertoire.</title>
        <authorList>
            <person name="Levesque C.A."/>
            <person name="Brouwer H."/>
            <person name="Cano L."/>
            <person name="Hamilton J.P."/>
            <person name="Holt C."/>
            <person name="Huitema E."/>
            <person name="Raffaele S."/>
            <person name="Robideau G.P."/>
            <person name="Thines M."/>
            <person name="Win J."/>
            <person name="Zerillo M.M."/>
            <person name="Beakes G.W."/>
            <person name="Boore J.L."/>
            <person name="Busam D."/>
            <person name="Dumas B."/>
            <person name="Ferriera S."/>
            <person name="Fuerstenberg S.I."/>
            <person name="Gachon C.M."/>
            <person name="Gaulin E."/>
            <person name="Govers F."/>
            <person name="Grenville-Briggs L."/>
            <person name="Horner N."/>
            <person name="Hostetler J."/>
            <person name="Jiang R.H."/>
            <person name="Johnson J."/>
            <person name="Krajaejun T."/>
            <person name="Lin H."/>
            <person name="Meijer H.J."/>
            <person name="Moore B."/>
            <person name="Morris P."/>
            <person name="Phuntmart V."/>
            <person name="Puiu D."/>
            <person name="Shetty J."/>
            <person name="Stajich J.E."/>
            <person name="Tripathy S."/>
            <person name="Wawra S."/>
            <person name="van West P."/>
            <person name="Whitty B.R."/>
            <person name="Coutinho P.M."/>
            <person name="Henrissat B."/>
            <person name="Martin F."/>
            <person name="Thomas P.D."/>
            <person name="Tyler B.M."/>
            <person name="De Vries R.P."/>
            <person name="Kamoun S."/>
            <person name="Yandell M."/>
            <person name="Tisserat N."/>
            <person name="Buell C.R."/>
        </authorList>
    </citation>
    <scope>NUCLEOTIDE SEQUENCE</scope>
    <source>
        <strain evidence="13">DAOM:BR144</strain>
    </source>
</reference>
<dbReference type="InterPro" id="IPR011044">
    <property type="entry name" value="Quino_amine_DH_bsu"/>
</dbReference>
<name>K3W6I9_GLOUD</name>
<evidence type="ECO:0000259" key="8">
    <source>
        <dbReference type="Pfam" id="PF15911"/>
    </source>
</evidence>
<accession>K3W6I9</accession>
<comment type="subcellular location">
    <subcellularLocation>
        <location evidence="1">Cell projection</location>
        <location evidence="1">Cilium</location>
    </subcellularLocation>
</comment>
<dbReference type="Pfam" id="PF24762">
    <property type="entry name" value="TPR_IF140-IFT172"/>
    <property type="match status" value="1"/>
</dbReference>
<evidence type="ECO:0000256" key="6">
    <source>
        <dbReference type="ARBA" id="ARBA00023273"/>
    </source>
</evidence>
<feature type="domain" description="IF140/IFT172/WDR19 TPR" evidence="11">
    <location>
        <begin position="888"/>
        <end position="1217"/>
    </location>
</feature>
<dbReference type="GO" id="GO:0035721">
    <property type="term" value="P:intraciliary retrograde transport"/>
    <property type="evidence" value="ECO:0007669"/>
    <property type="project" value="InterPro"/>
</dbReference>
<dbReference type="Gene3D" id="1.25.40.470">
    <property type="match status" value="2"/>
</dbReference>
<feature type="domain" description="WDR19 WD40 repeat" evidence="8">
    <location>
        <begin position="364"/>
        <end position="665"/>
    </location>
</feature>
<keyword evidence="2" id="KW-0853">WD repeat</keyword>
<dbReference type="InParanoid" id="K3W6I9"/>
<evidence type="ECO:0000256" key="2">
    <source>
        <dbReference type="ARBA" id="ARBA00022574"/>
    </source>
</evidence>
<dbReference type="EMBL" id="GL376620">
    <property type="status" value="NOT_ANNOTATED_CDS"/>
    <property type="molecule type" value="Genomic_DNA"/>
</dbReference>
<dbReference type="VEuPathDB" id="FungiDB:PYU1_G000580"/>
<evidence type="ECO:0008006" key="14">
    <source>
        <dbReference type="Google" id="ProtNLM"/>
    </source>
</evidence>
<dbReference type="SMART" id="SM00320">
    <property type="entry name" value="WD40"/>
    <property type="match status" value="5"/>
</dbReference>
<evidence type="ECO:0000256" key="7">
    <source>
        <dbReference type="SAM" id="MobiDB-lite"/>
    </source>
</evidence>